<accession>A0AAD5JVC2</accession>
<feature type="non-terminal residue" evidence="2">
    <location>
        <position position="1"/>
    </location>
</feature>
<dbReference type="Proteomes" id="UP001209540">
    <property type="component" value="Unassembled WGS sequence"/>
</dbReference>
<keyword evidence="3" id="KW-1185">Reference proteome</keyword>
<dbReference type="AlphaFoldDB" id="A0AAD5JVC2"/>
<organism evidence="2 3">
    <name type="scientific">Phascolomyces articulosus</name>
    <dbReference type="NCBI Taxonomy" id="60185"/>
    <lineage>
        <taxon>Eukaryota</taxon>
        <taxon>Fungi</taxon>
        <taxon>Fungi incertae sedis</taxon>
        <taxon>Mucoromycota</taxon>
        <taxon>Mucoromycotina</taxon>
        <taxon>Mucoromycetes</taxon>
        <taxon>Mucorales</taxon>
        <taxon>Lichtheimiaceae</taxon>
        <taxon>Phascolomyces</taxon>
    </lineage>
</organism>
<feature type="region of interest" description="Disordered" evidence="1">
    <location>
        <begin position="94"/>
        <end position="115"/>
    </location>
</feature>
<evidence type="ECO:0000256" key="1">
    <source>
        <dbReference type="SAM" id="MobiDB-lite"/>
    </source>
</evidence>
<gene>
    <name evidence="2" type="ORF">BDA99DRAFT_421176</name>
</gene>
<protein>
    <submittedName>
        <fullName evidence="2">Uncharacterized protein</fullName>
    </submittedName>
</protein>
<proteinExistence type="predicted"/>
<feature type="non-terminal residue" evidence="2">
    <location>
        <position position="115"/>
    </location>
</feature>
<comment type="caution">
    <text evidence="2">The sequence shown here is derived from an EMBL/GenBank/DDBJ whole genome shotgun (WGS) entry which is preliminary data.</text>
</comment>
<name>A0AAD5JVC2_9FUNG</name>
<evidence type="ECO:0000313" key="2">
    <source>
        <dbReference type="EMBL" id="KAI9243661.1"/>
    </source>
</evidence>
<feature type="region of interest" description="Disordered" evidence="1">
    <location>
        <begin position="1"/>
        <end position="22"/>
    </location>
</feature>
<dbReference type="EMBL" id="JAIXMP010000068">
    <property type="protein sequence ID" value="KAI9243661.1"/>
    <property type="molecule type" value="Genomic_DNA"/>
</dbReference>
<sequence length="115" mass="13806">LTPEDDDDYNNNNDYNEDDLDNYDDTCNWIEDSECQENLFQIVPLMPEETTIDKDNHIHTHFKLFFEELGYLTEEPEPIDPTRDYDEEARQMLEERDKTRQKHVNVSRIPSLSYS</sequence>
<reference evidence="2" key="1">
    <citation type="journal article" date="2022" name="IScience">
        <title>Evolution of zygomycete secretomes and the origins of terrestrial fungal ecologies.</title>
        <authorList>
            <person name="Chang Y."/>
            <person name="Wang Y."/>
            <person name="Mondo S."/>
            <person name="Ahrendt S."/>
            <person name="Andreopoulos W."/>
            <person name="Barry K."/>
            <person name="Beard J."/>
            <person name="Benny G.L."/>
            <person name="Blankenship S."/>
            <person name="Bonito G."/>
            <person name="Cuomo C."/>
            <person name="Desiro A."/>
            <person name="Gervers K.A."/>
            <person name="Hundley H."/>
            <person name="Kuo A."/>
            <person name="LaButti K."/>
            <person name="Lang B.F."/>
            <person name="Lipzen A."/>
            <person name="O'Donnell K."/>
            <person name="Pangilinan J."/>
            <person name="Reynolds N."/>
            <person name="Sandor L."/>
            <person name="Smith M.E."/>
            <person name="Tsang A."/>
            <person name="Grigoriev I.V."/>
            <person name="Stajich J.E."/>
            <person name="Spatafora J.W."/>
        </authorList>
    </citation>
    <scope>NUCLEOTIDE SEQUENCE</scope>
    <source>
        <strain evidence="2">RSA 2281</strain>
    </source>
</reference>
<evidence type="ECO:0000313" key="3">
    <source>
        <dbReference type="Proteomes" id="UP001209540"/>
    </source>
</evidence>
<reference evidence="2" key="2">
    <citation type="submission" date="2023-02" db="EMBL/GenBank/DDBJ databases">
        <authorList>
            <consortium name="DOE Joint Genome Institute"/>
            <person name="Mondo S.J."/>
            <person name="Chang Y."/>
            <person name="Wang Y."/>
            <person name="Ahrendt S."/>
            <person name="Andreopoulos W."/>
            <person name="Barry K."/>
            <person name="Beard J."/>
            <person name="Benny G.L."/>
            <person name="Blankenship S."/>
            <person name="Bonito G."/>
            <person name="Cuomo C."/>
            <person name="Desiro A."/>
            <person name="Gervers K.A."/>
            <person name="Hundley H."/>
            <person name="Kuo A."/>
            <person name="LaButti K."/>
            <person name="Lang B.F."/>
            <person name="Lipzen A."/>
            <person name="O'Donnell K."/>
            <person name="Pangilinan J."/>
            <person name="Reynolds N."/>
            <person name="Sandor L."/>
            <person name="Smith M.W."/>
            <person name="Tsang A."/>
            <person name="Grigoriev I.V."/>
            <person name="Stajich J.E."/>
            <person name="Spatafora J.W."/>
        </authorList>
    </citation>
    <scope>NUCLEOTIDE SEQUENCE</scope>
    <source>
        <strain evidence="2">RSA 2281</strain>
    </source>
</reference>